<reference evidence="12" key="1">
    <citation type="journal article" date="2017" name="Nat. Ecol. Evol.">
        <title>Genome expansion and lineage-specific genetic innovations in the forest pathogenic fungi Armillaria.</title>
        <authorList>
            <person name="Sipos G."/>
            <person name="Prasanna A.N."/>
            <person name="Walter M.C."/>
            <person name="O'Connor E."/>
            <person name="Balint B."/>
            <person name="Krizsan K."/>
            <person name="Kiss B."/>
            <person name="Hess J."/>
            <person name="Varga T."/>
            <person name="Slot J."/>
            <person name="Riley R."/>
            <person name="Boka B."/>
            <person name="Rigling D."/>
            <person name="Barry K."/>
            <person name="Lee J."/>
            <person name="Mihaltcheva S."/>
            <person name="LaButti K."/>
            <person name="Lipzen A."/>
            <person name="Waldron R."/>
            <person name="Moloney N.M."/>
            <person name="Sperisen C."/>
            <person name="Kredics L."/>
            <person name="Vagvoelgyi C."/>
            <person name="Patrignani A."/>
            <person name="Fitzpatrick D."/>
            <person name="Nagy I."/>
            <person name="Doyle S."/>
            <person name="Anderson J.B."/>
            <person name="Grigoriev I.V."/>
            <person name="Gueldener U."/>
            <person name="Muensterkoetter M."/>
            <person name="Nagy L.G."/>
        </authorList>
    </citation>
    <scope>NUCLEOTIDE SEQUENCE [LARGE SCALE GENOMIC DNA]</scope>
    <source>
        <strain evidence="12">C18/9</strain>
    </source>
</reference>
<feature type="domain" description="Helicase Sen1 N-terminal" evidence="7">
    <location>
        <begin position="81"/>
        <end position="816"/>
    </location>
</feature>
<evidence type="ECO:0000256" key="6">
    <source>
        <dbReference type="SAM" id="MobiDB-lite"/>
    </source>
</evidence>
<dbReference type="Proteomes" id="UP000219338">
    <property type="component" value="Unassembled WGS sequence"/>
</dbReference>
<dbReference type="Pfam" id="PF13086">
    <property type="entry name" value="AAA_11"/>
    <property type="match status" value="1"/>
</dbReference>
<accession>A0A284RFL6</accession>
<feature type="compositionally biased region" description="Low complexity" evidence="6">
    <location>
        <begin position="942"/>
        <end position="951"/>
    </location>
</feature>
<feature type="compositionally biased region" description="Acidic residues" evidence="6">
    <location>
        <begin position="1023"/>
        <end position="1032"/>
    </location>
</feature>
<dbReference type="STRING" id="47428.A0A284RFL6"/>
<evidence type="ECO:0000259" key="7">
    <source>
        <dbReference type="Pfam" id="PF12726"/>
    </source>
</evidence>
<dbReference type="InterPro" id="IPR016024">
    <property type="entry name" value="ARM-type_fold"/>
</dbReference>
<dbReference type="GO" id="GO:0004386">
    <property type="term" value="F:helicase activity"/>
    <property type="evidence" value="ECO:0007669"/>
    <property type="project" value="UniProtKB-KW"/>
</dbReference>
<keyword evidence="12" id="KW-1185">Reference proteome</keyword>
<evidence type="ECO:0000256" key="4">
    <source>
        <dbReference type="ARBA" id="ARBA00022806"/>
    </source>
</evidence>
<dbReference type="SUPFAM" id="SSF52540">
    <property type="entry name" value="P-loop containing nucleoside triphosphate hydrolases"/>
    <property type="match status" value="1"/>
</dbReference>
<dbReference type="InterPro" id="IPR045055">
    <property type="entry name" value="DNA2/NAM7-like"/>
</dbReference>
<feature type="region of interest" description="Disordered" evidence="6">
    <location>
        <begin position="918"/>
        <end position="1035"/>
    </location>
</feature>
<feature type="domain" description="DNA2/NAM7 helicase-like C-terminal" evidence="9">
    <location>
        <begin position="1603"/>
        <end position="1799"/>
    </location>
</feature>
<dbReference type="CDD" id="cd18808">
    <property type="entry name" value="SF1_C_Upf1"/>
    <property type="match status" value="1"/>
</dbReference>
<protein>
    <recommendedName>
        <fullName evidence="13">SEN1 protein</fullName>
    </recommendedName>
</protein>
<dbReference type="InterPro" id="IPR041679">
    <property type="entry name" value="DNA2/NAM7-like_C"/>
</dbReference>
<evidence type="ECO:0000259" key="10">
    <source>
        <dbReference type="Pfam" id="PF23576"/>
    </source>
</evidence>
<keyword evidence="3" id="KW-0378">Hydrolase</keyword>
<keyword evidence="2" id="KW-0547">Nucleotide-binding</keyword>
<dbReference type="SUPFAM" id="SSF48371">
    <property type="entry name" value="ARM repeat"/>
    <property type="match status" value="1"/>
</dbReference>
<evidence type="ECO:0000256" key="1">
    <source>
        <dbReference type="ARBA" id="ARBA00007913"/>
    </source>
</evidence>
<dbReference type="GO" id="GO:0006369">
    <property type="term" value="P:termination of RNA polymerase II transcription"/>
    <property type="evidence" value="ECO:0007669"/>
    <property type="project" value="TreeGrafter"/>
</dbReference>
<organism evidence="11 12">
    <name type="scientific">Armillaria ostoyae</name>
    <name type="common">Armillaria root rot fungus</name>
    <dbReference type="NCBI Taxonomy" id="47428"/>
    <lineage>
        <taxon>Eukaryota</taxon>
        <taxon>Fungi</taxon>
        <taxon>Dikarya</taxon>
        <taxon>Basidiomycota</taxon>
        <taxon>Agaricomycotina</taxon>
        <taxon>Agaricomycetes</taxon>
        <taxon>Agaricomycetidae</taxon>
        <taxon>Agaricales</taxon>
        <taxon>Marasmiineae</taxon>
        <taxon>Physalacriaceae</taxon>
        <taxon>Armillaria</taxon>
    </lineage>
</organism>
<dbReference type="OrthoDB" id="6513042at2759"/>
<dbReference type="Pfam" id="PF12726">
    <property type="entry name" value="SEN1_N"/>
    <property type="match status" value="1"/>
</dbReference>
<dbReference type="Pfam" id="PF23576">
    <property type="entry name" value="SEN1_barrel"/>
    <property type="match status" value="1"/>
</dbReference>
<feature type="compositionally biased region" description="Polar residues" evidence="6">
    <location>
        <begin position="1001"/>
        <end position="1019"/>
    </location>
</feature>
<dbReference type="GO" id="GO:0016604">
    <property type="term" value="C:nuclear body"/>
    <property type="evidence" value="ECO:0007669"/>
    <property type="project" value="TreeGrafter"/>
</dbReference>
<dbReference type="PANTHER" id="PTHR10887:SF495">
    <property type="entry name" value="HELICASE SENATAXIN ISOFORM X1-RELATED"/>
    <property type="match status" value="1"/>
</dbReference>
<dbReference type="GO" id="GO:0005694">
    <property type="term" value="C:chromosome"/>
    <property type="evidence" value="ECO:0007669"/>
    <property type="project" value="UniProtKB-ARBA"/>
</dbReference>
<dbReference type="GO" id="GO:0016787">
    <property type="term" value="F:hydrolase activity"/>
    <property type="evidence" value="ECO:0007669"/>
    <property type="project" value="UniProtKB-KW"/>
</dbReference>
<evidence type="ECO:0000256" key="2">
    <source>
        <dbReference type="ARBA" id="ARBA00022741"/>
    </source>
</evidence>
<gene>
    <name evidence="11" type="ORF">ARMOST_10884</name>
</gene>
<evidence type="ECO:0000313" key="12">
    <source>
        <dbReference type="Proteomes" id="UP000219338"/>
    </source>
</evidence>
<dbReference type="OMA" id="TYRFFNV"/>
<evidence type="ECO:0000259" key="9">
    <source>
        <dbReference type="Pfam" id="PF13087"/>
    </source>
</evidence>
<dbReference type="InterPro" id="IPR056474">
    <property type="entry name" value="SEN1_barrel"/>
</dbReference>
<proteinExistence type="inferred from homology"/>
<feature type="region of interest" description="Disordered" evidence="6">
    <location>
        <begin position="1889"/>
        <end position="1968"/>
    </location>
</feature>
<dbReference type="GO" id="GO:0001147">
    <property type="term" value="F:transcription termination site sequence-specific DNA binding"/>
    <property type="evidence" value="ECO:0007669"/>
    <property type="project" value="TreeGrafter"/>
</dbReference>
<evidence type="ECO:0000313" key="11">
    <source>
        <dbReference type="EMBL" id="SJL07534.1"/>
    </source>
</evidence>
<name>A0A284RFL6_ARMOS</name>
<feature type="compositionally biased region" description="Polar residues" evidence="6">
    <location>
        <begin position="1958"/>
        <end position="1968"/>
    </location>
</feature>
<evidence type="ECO:0000259" key="8">
    <source>
        <dbReference type="Pfam" id="PF13086"/>
    </source>
</evidence>
<feature type="domain" description="DNA2/NAM7 helicase helicase" evidence="8">
    <location>
        <begin position="1300"/>
        <end position="1595"/>
    </location>
</feature>
<dbReference type="EMBL" id="FUEG01000008">
    <property type="protein sequence ID" value="SJL07534.1"/>
    <property type="molecule type" value="Genomic_DNA"/>
</dbReference>
<keyword evidence="5" id="KW-0067">ATP-binding</keyword>
<dbReference type="InterPro" id="IPR047187">
    <property type="entry name" value="SF1_C_Upf1"/>
</dbReference>
<dbReference type="InterPro" id="IPR041677">
    <property type="entry name" value="DNA2/NAM7_AAA_11"/>
</dbReference>
<dbReference type="GO" id="GO:0005524">
    <property type="term" value="F:ATP binding"/>
    <property type="evidence" value="ECO:0007669"/>
    <property type="project" value="UniProtKB-KW"/>
</dbReference>
<dbReference type="PANTHER" id="PTHR10887">
    <property type="entry name" value="DNA2/NAM7 HELICASE FAMILY"/>
    <property type="match status" value="1"/>
</dbReference>
<sequence>MAAATSATQVQNILDKLRDSPVDSDNLANEVLAQVYNYLMGVSKDREDIHWFCGRATTTTVAAATFLIRLFAYTSSLVSTWKERLSACVLKCADCACGLERAKYSSRTTYLAAFSEEIKAAFFSKFEQWELESVLESLSAVGITAEPAASPQSLSSVPVGVVYRIVSNLAIFQDERILAVINNHIPEEPLAGWPSDPYPPGMFILLMHRNLRVRQWAKAQFARCSQIPLSNESFGEPYHHVLNILAHIFSGNLELVPGTSSKAPAALLATLSSDNSTLWEAFLCALRLIPPDELLYVTSQNIDMRRLVVRHLSDRGPEFAPILRCFTLVMKRLGVRLWLGEGPEYPQVIFDSVKDNDIAMTQLLEDCKEKNMWFLSWFVEYLSLIHDTAIYAQVVAKMANYVCEELQVERFGDARPFVMSLAAKLLKSQKKEDHRAAITNVLGIHAETLVSVAFSSSYAGVEWKAARTDTQDLVTAVMGQDLSRIFTAVSSLAQASADVKKAPASFASLNLRHPIWKRTFAALQINDGEGIAVVLPVIAQVAHLDRMHEAAFRKATSVSGGAQLLSEVNEFLAAVKTDFLTSIINYSDRSTSSSAAEVLQRPGIVKSVVKLMLSPAEDLQLAGQTVIGLAFDADVRMDCFRALLGNHPDGTLEGIFEFLSNFREYSYTVPEACSLSKSLVRCLTDIMEVLCAAPNGLLNNVRFLRSSDSKGPAAQLPRLWTSMNQALALIFKRTPAWARYYDNEEMIVWMRDALIFGREMLAERGAFESAASTVTTVTQLQSKSIPKKMLNDMQQILTELTRWLRLTDEELLHQSFTLIESLFTCFKENKVTPQKDVVDRLKRYLKEAQEKNTADSPRTRLSSSKLNKLQSILSSFEDESEKDVEIVSVVAKPKRVPISISDDDKEDVEIVEKWELKNKGKSSKHVRSDGKPLTKAALPTHSTSIKSYKPSKPSKPSKPTQSSYFSEKDQKLLDQTVAIPKFRRSSTSTAGSSKPHPTRPSDGSRNGGSSRASTVSRNNSESGESESEEEESQGAILRSMADKKKELNKLPRIRKVPERRQIKTIDVTTGKNAMEERLKHQREADAQRRLSARMNPDVSGLHRALLSWDYSHQGPVPPGENLRPMRVPDNFTDPAHYGRVFGPLLLHELWAQIEDTKQNALEYYSCTISARSHSDTWVDIEAAIQEGVRKDWYLMENDVVLLQSREGNKSVMAKASGSKQSNSGLACRLRVVADGNDHGLQINTVWKLAKLFSLSTIHREYSALVTLPYYDNVDTILRPQLAPPPSVDPKDIQRTMQLYQVNEPQAAAIESALKTEGFVLIQGSVFTRFLPFSEIDIPARPPGTGKTSTICGLIAASISRRPRPIAHPGRPPPPVPKILLCAPSNAAIDEIVYRLKEGYRGSQKTSSPIKVVRTGAINSISPMVKDVSLDALVDEKLGGTVQPLKDMENQLAALQTELAAIKAQRVLKQTELESVSDNVARKHSLEGEIRELNNCRTAISQRVDSARDQRRSDSRLMDTNRRRATDEVMAEVDVICTTLSGAGHRDMAQQIAFDMVIIDEAAQAIELSSLIPLKYRCTRCVMVGDPQQLPPTVLSTEATKYMYNQSLFVRLQRSRPEAVHLLSIQYRMHPEISRLPSWLFYDGRLLDGPSMGEKTFQPWHTSSKFGVYKFFNVLNSREEGTKGKSFKNGSEARVVRALYSRLIKQFKDKEGIRVGIITPYRGQVLELRRLFEEEFGREISNKVAFNTVDGFQGQEKDVIILSCVRAGPGVTSVGFLADVRRMNVALTRAKSSVFIVGHAPTLERSNKFWTQIIVDARERSCLIDADIKYFTTPDTEQKQSTVVQKKSSKVPAASAPAIPLDLATPQQLKAAIDRTSVFKIPSQGVGCEIEAPKSVKRKLSSTEMPPPVPTQPQPQPQHQPRPPPHDGGPPRPPPHKKKKKETSIFIPKKRRGDDNHGQGPSSNRPRLN</sequence>
<dbReference type="InterPro" id="IPR027417">
    <property type="entry name" value="P-loop_NTPase"/>
</dbReference>
<dbReference type="Pfam" id="PF13087">
    <property type="entry name" value="AAA_12"/>
    <property type="match status" value="1"/>
</dbReference>
<evidence type="ECO:0000256" key="5">
    <source>
        <dbReference type="ARBA" id="ARBA00022840"/>
    </source>
</evidence>
<keyword evidence="4" id="KW-0347">Helicase</keyword>
<feature type="compositionally biased region" description="Pro residues" evidence="6">
    <location>
        <begin position="1904"/>
        <end position="1932"/>
    </location>
</feature>
<evidence type="ECO:0008006" key="13">
    <source>
        <dbReference type="Google" id="ProtNLM"/>
    </source>
</evidence>
<dbReference type="CDD" id="cd18042">
    <property type="entry name" value="DEXXQc_SETX"/>
    <property type="match status" value="1"/>
</dbReference>
<feature type="domain" description="Helicase SEN1 beta-barrel" evidence="10">
    <location>
        <begin position="1162"/>
        <end position="1251"/>
    </location>
</feature>
<dbReference type="Gene3D" id="3.40.50.300">
    <property type="entry name" value="P-loop containing nucleotide triphosphate hydrolases"/>
    <property type="match status" value="2"/>
</dbReference>
<dbReference type="InterPro" id="IPR024481">
    <property type="entry name" value="Helicase_Sen1_N"/>
</dbReference>
<comment type="similarity">
    <text evidence="1">Belongs to the DNA2/NAM7 helicase family.</text>
</comment>
<evidence type="ECO:0000256" key="3">
    <source>
        <dbReference type="ARBA" id="ARBA00022801"/>
    </source>
</evidence>
<dbReference type="FunFam" id="3.40.50.300:FF:000326">
    <property type="entry name" value="P-loop containing nucleoside triphosphate hydrolase"/>
    <property type="match status" value="1"/>
</dbReference>